<evidence type="ECO:0000256" key="3">
    <source>
        <dbReference type="ARBA" id="ARBA00023239"/>
    </source>
</evidence>
<dbReference type="GO" id="GO:0008124">
    <property type="term" value="F:4-alpha-hydroxytetrahydrobiopterin dehydratase activity"/>
    <property type="evidence" value="ECO:0007669"/>
    <property type="project" value="UniProtKB-UniRule"/>
</dbReference>
<dbReference type="InterPro" id="IPR036428">
    <property type="entry name" value="PCD_sf"/>
</dbReference>
<dbReference type="AlphaFoldDB" id="A0A7C9IS82"/>
<dbReference type="SUPFAM" id="SSF55248">
    <property type="entry name" value="PCD-like"/>
    <property type="match status" value="1"/>
</dbReference>
<reference evidence="5 6" key="2">
    <citation type="submission" date="2020-03" db="EMBL/GenBank/DDBJ databases">
        <title>Kangsaoukella pontilimi gen. nov., sp. nov., a new member of the family Rhodobacteraceae isolated from a tidal mudflat.</title>
        <authorList>
            <person name="Kim I.S."/>
        </authorList>
    </citation>
    <scope>NUCLEOTIDE SEQUENCE [LARGE SCALE GENOMIC DNA]</scope>
    <source>
        <strain evidence="5 6">GH1-50</strain>
    </source>
</reference>
<dbReference type="Gene3D" id="3.30.1360.20">
    <property type="entry name" value="Transcriptional coactivator/pterin dehydratase"/>
    <property type="match status" value="1"/>
</dbReference>
<evidence type="ECO:0000256" key="4">
    <source>
        <dbReference type="HAMAP-Rule" id="MF_00434"/>
    </source>
</evidence>
<comment type="similarity">
    <text evidence="2 4">Belongs to the pterin-4-alpha-carbinolamine dehydratase family.</text>
</comment>
<dbReference type="RefSeq" id="WP_160765422.1">
    <property type="nucleotide sequence ID" value="NZ_WUPT01000003.1"/>
</dbReference>
<dbReference type="InterPro" id="IPR001533">
    <property type="entry name" value="Pterin_deHydtase"/>
</dbReference>
<evidence type="ECO:0000313" key="5">
    <source>
        <dbReference type="EMBL" id="MXQ09503.1"/>
    </source>
</evidence>
<comment type="caution">
    <text evidence="5">The sequence shown here is derived from an EMBL/GenBank/DDBJ whole genome shotgun (WGS) entry which is preliminary data.</text>
</comment>
<name>A0A7C9IS82_9RHOB</name>
<organism evidence="5 6">
    <name type="scientific">Kangsaoukella pontilimi</name>
    <dbReference type="NCBI Taxonomy" id="2691042"/>
    <lineage>
        <taxon>Bacteria</taxon>
        <taxon>Pseudomonadati</taxon>
        <taxon>Pseudomonadota</taxon>
        <taxon>Alphaproteobacteria</taxon>
        <taxon>Rhodobacterales</taxon>
        <taxon>Paracoccaceae</taxon>
        <taxon>Kangsaoukella</taxon>
    </lineage>
</organism>
<evidence type="ECO:0000313" key="6">
    <source>
        <dbReference type="Proteomes" id="UP000480350"/>
    </source>
</evidence>
<protein>
    <recommendedName>
        <fullName evidence="4">Putative pterin-4-alpha-carbinolamine dehydratase</fullName>
        <shortName evidence="4">PHS</shortName>
        <ecNumber evidence="4">4.2.1.96</ecNumber>
    </recommendedName>
    <alternativeName>
        <fullName evidence="4">4-alpha-hydroxy-tetrahydropterin dehydratase</fullName>
    </alternativeName>
    <alternativeName>
        <fullName evidence="4">Pterin carbinolamine dehydratase</fullName>
        <shortName evidence="4">PCD</shortName>
    </alternativeName>
</protein>
<dbReference type="PANTHER" id="PTHR12599:SF0">
    <property type="entry name" value="PTERIN-4-ALPHA-CARBINOLAMINE DEHYDRATASE"/>
    <property type="match status" value="1"/>
</dbReference>
<reference evidence="5 6" key="1">
    <citation type="submission" date="2019-12" db="EMBL/GenBank/DDBJ databases">
        <authorList>
            <person name="Lee S.D."/>
        </authorList>
    </citation>
    <scope>NUCLEOTIDE SEQUENCE [LARGE SCALE GENOMIC DNA]</scope>
    <source>
        <strain evidence="5 6">GH1-50</strain>
    </source>
</reference>
<accession>A0A7C9IS82</accession>
<dbReference type="Proteomes" id="UP000480350">
    <property type="component" value="Unassembled WGS sequence"/>
</dbReference>
<proteinExistence type="inferred from homology"/>
<comment type="catalytic activity">
    <reaction evidence="1 4">
        <text>(4aS,6R)-4a-hydroxy-L-erythro-5,6,7,8-tetrahydrobiopterin = (6R)-L-erythro-6,7-dihydrobiopterin + H2O</text>
        <dbReference type="Rhea" id="RHEA:11920"/>
        <dbReference type="ChEBI" id="CHEBI:15377"/>
        <dbReference type="ChEBI" id="CHEBI:15642"/>
        <dbReference type="ChEBI" id="CHEBI:43120"/>
        <dbReference type="EC" id="4.2.1.96"/>
    </reaction>
</comment>
<keyword evidence="3 4" id="KW-0456">Lyase</keyword>
<dbReference type="EMBL" id="WUPT01000003">
    <property type="protein sequence ID" value="MXQ09503.1"/>
    <property type="molecule type" value="Genomic_DNA"/>
</dbReference>
<keyword evidence="6" id="KW-1185">Reference proteome</keyword>
<dbReference type="HAMAP" id="MF_00434">
    <property type="entry name" value="Pterin_4_alpha"/>
    <property type="match status" value="1"/>
</dbReference>
<dbReference type="Pfam" id="PF01329">
    <property type="entry name" value="Pterin_4a"/>
    <property type="match status" value="1"/>
</dbReference>
<dbReference type="CDD" id="cd00914">
    <property type="entry name" value="PCD_DCoH_subfamily_b"/>
    <property type="match status" value="1"/>
</dbReference>
<gene>
    <name evidence="5" type="ORF">GQ651_16780</name>
</gene>
<evidence type="ECO:0000256" key="2">
    <source>
        <dbReference type="ARBA" id="ARBA00006472"/>
    </source>
</evidence>
<dbReference type="GO" id="GO:0006729">
    <property type="term" value="P:tetrahydrobiopterin biosynthetic process"/>
    <property type="evidence" value="ECO:0007669"/>
    <property type="project" value="InterPro"/>
</dbReference>
<sequence>MTLKLEASERSAALADLGARKWSEVEGRDAITKKFKFKDFVEAWGFMSRAAIVAEKMNHHPEWSNVYNRVEITLTTHDAGGLSALDVELANELDVLSGWNT</sequence>
<evidence type="ECO:0000256" key="1">
    <source>
        <dbReference type="ARBA" id="ARBA00001554"/>
    </source>
</evidence>
<dbReference type="NCBIfam" id="NF002018">
    <property type="entry name" value="PRK00823.1-3"/>
    <property type="match status" value="1"/>
</dbReference>
<dbReference type="EC" id="4.2.1.96" evidence="4"/>
<dbReference type="PANTHER" id="PTHR12599">
    <property type="entry name" value="PTERIN-4-ALPHA-CARBINOLAMINE DEHYDRATASE"/>
    <property type="match status" value="1"/>
</dbReference>